<dbReference type="Pfam" id="PF01612">
    <property type="entry name" value="DNA_pol_A_exo1"/>
    <property type="match status" value="1"/>
</dbReference>
<dbReference type="EMBL" id="JAYKXN010000003">
    <property type="protein sequence ID" value="KAK7302167.1"/>
    <property type="molecule type" value="Genomic_DNA"/>
</dbReference>
<accession>A0AAN9JQW2</accession>
<gene>
    <name evidence="4" type="ORF">RJT34_13048</name>
</gene>
<name>A0AAN9JQW2_CLITE</name>
<dbReference type="InterPro" id="IPR012337">
    <property type="entry name" value="RNaseH-like_sf"/>
</dbReference>
<dbReference type="Gene3D" id="3.30.420.10">
    <property type="entry name" value="Ribonuclease H-like superfamily/Ribonuclease H"/>
    <property type="match status" value="1"/>
</dbReference>
<dbReference type="InterPro" id="IPR002562">
    <property type="entry name" value="3'-5'_exonuclease_dom"/>
</dbReference>
<evidence type="ECO:0000256" key="1">
    <source>
        <dbReference type="ARBA" id="ARBA00022722"/>
    </source>
</evidence>
<dbReference type="Proteomes" id="UP001359559">
    <property type="component" value="Unassembled WGS sequence"/>
</dbReference>
<dbReference type="SMART" id="SM00474">
    <property type="entry name" value="35EXOc"/>
    <property type="match status" value="1"/>
</dbReference>
<dbReference type="PANTHER" id="PTHR13620:SF121">
    <property type="entry name" value="EMB|CAB82946.1-RELATED"/>
    <property type="match status" value="1"/>
</dbReference>
<evidence type="ECO:0000313" key="4">
    <source>
        <dbReference type="EMBL" id="KAK7302167.1"/>
    </source>
</evidence>
<proteinExistence type="predicted"/>
<feature type="domain" description="3'-5' exonuclease" evidence="3">
    <location>
        <begin position="32"/>
        <end position="210"/>
    </location>
</feature>
<evidence type="ECO:0000313" key="5">
    <source>
        <dbReference type="Proteomes" id="UP001359559"/>
    </source>
</evidence>
<evidence type="ECO:0000259" key="3">
    <source>
        <dbReference type="SMART" id="SM00474"/>
    </source>
</evidence>
<comment type="caution">
    <text evidence="4">The sequence shown here is derived from an EMBL/GenBank/DDBJ whole genome shotgun (WGS) entry which is preliminary data.</text>
</comment>
<dbReference type="CDD" id="cd06141">
    <property type="entry name" value="WRN_exo"/>
    <property type="match status" value="1"/>
</dbReference>
<dbReference type="GO" id="GO:0008408">
    <property type="term" value="F:3'-5' exonuclease activity"/>
    <property type="evidence" value="ECO:0007669"/>
    <property type="project" value="InterPro"/>
</dbReference>
<keyword evidence="5" id="KW-1185">Reference proteome</keyword>
<dbReference type="InterPro" id="IPR051132">
    <property type="entry name" value="3-5_Exonuclease_domain"/>
</dbReference>
<dbReference type="GO" id="GO:0005634">
    <property type="term" value="C:nucleus"/>
    <property type="evidence" value="ECO:0007669"/>
    <property type="project" value="TreeGrafter"/>
</dbReference>
<dbReference type="GO" id="GO:0003676">
    <property type="term" value="F:nucleic acid binding"/>
    <property type="evidence" value="ECO:0007669"/>
    <property type="project" value="InterPro"/>
</dbReference>
<reference evidence="4 5" key="1">
    <citation type="submission" date="2024-01" db="EMBL/GenBank/DDBJ databases">
        <title>The genomes of 5 underutilized Papilionoideae crops provide insights into root nodulation and disease resistance.</title>
        <authorList>
            <person name="Yuan L."/>
        </authorList>
    </citation>
    <scope>NUCLEOTIDE SEQUENCE [LARGE SCALE GENOMIC DNA]</scope>
    <source>
        <strain evidence="4">LY-2023</strain>
        <tissue evidence="4">Leaf</tissue>
    </source>
</reference>
<dbReference type="AlphaFoldDB" id="A0AAN9JQW2"/>
<dbReference type="FunFam" id="3.30.420.10:FF:000054">
    <property type="entry name" value="Werner Syndrome-like exonuclease"/>
    <property type="match status" value="1"/>
</dbReference>
<organism evidence="4 5">
    <name type="scientific">Clitoria ternatea</name>
    <name type="common">Butterfly pea</name>
    <dbReference type="NCBI Taxonomy" id="43366"/>
    <lineage>
        <taxon>Eukaryota</taxon>
        <taxon>Viridiplantae</taxon>
        <taxon>Streptophyta</taxon>
        <taxon>Embryophyta</taxon>
        <taxon>Tracheophyta</taxon>
        <taxon>Spermatophyta</taxon>
        <taxon>Magnoliopsida</taxon>
        <taxon>eudicotyledons</taxon>
        <taxon>Gunneridae</taxon>
        <taxon>Pentapetalae</taxon>
        <taxon>rosids</taxon>
        <taxon>fabids</taxon>
        <taxon>Fabales</taxon>
        <taxon>Fabaceae</taxon>
        <taxon>Papilionoideae</taxon>
        <taxon>50 kb inversion clade</taxon>
        <taxon>NPAAA clade</taxon>
        <taxon>indigoferoid/millettioid clade</taxon>
        <taxon>Phaseoleae</taxon>
        <taxon>Clitoria</taxon>
    </lineage>
</organism>
<dbReference type="GO" id="GO:0006139">
    <property type="term" value="P:nucleobase-containing compound metabolic process"/>
    <property type="evidence" value="ECO:0007669"/>
    <property type="project" value="InterPro"/>
</dbReference>
<evidence type="ECO:0000256" key="2">
    <source>
        <dbReference type="ARBA" id="ARBA00022801"/>
    </source>
</evidence>
<protein>
    <recommendedName>
        <fullName evidence="3">3'-5' exonuclease domain-containing protein</fullName>
    </recommendedName>
</protein>
<dbReference type="SUPFAM" id="SSF53098">
    <property type="entry name" value="Ribonuclease H-like"/>
    <property type="match status" value="1"/>
</dbReference>
<keyword evidence="1" id="KW-0540">Nuclease</keyword>
<dbReference type="PANTHER" id="PTHR13620">
    <property type="entry name" value="3-5 EXONUCLEASE"/>
    <property type="match status" value="1"/>
</dbReference>
<dbReference type="InterPro" id="IPR036397">
    <property type="entry name" value="RNaseH_sf"/>
</dbReference>
<keyword evidence="2" id="KW-0378">Hydrolase</keyword>
<sequence>MGAVGTNESTMIFFDSSVEKYMVLLDGQRIETTVTNKGEAAEEWVQLVSSTHQGTQMVVGLDTEWTRDDKNKKKMKVAILQLCVEDKCLIFQLAHMDYVPHSLRSFLIDSKFVGVGIMQDIKMLRNGYELECKTGIDVATLANTQWPGRFSSKGLKYLAKELVGLDMKKSKDVCTSEWKSKKLTNAQIEYACIDAYASYMIGKKLLIQDEQSA</sequence>
<dbReference type="GO" id="GO:0005737">
    <property type="term" value="C:cytoplasm"/>
    <property type="evidence" value="ECO:0007669"/>
    <property type="project" value="TreeGrafter"/>
</dbReference>